<dbReference type="InterPro" id="IPR024410">
    <property type="entry name" value="Phage_TAC_12"/>
</dbReference>
<organism evidence="1">
    <name type="scientific">Phage sp. ctvTz5</name>
    <dbReference type="NCBI Taxonomy" id="2826754"/>
    <lineage>
        <taxon>Viruses</taxon>
    </lineage>
</organism>
<dbReference type="EMBL" id="BK015713">
    <property type="protein sequence ID" value="DAE21565.1"/>
    <property type="molecule type" value="Genomic_DNA"/>
</dbReference>
<reference evidence="1" key="1">
    <citation type="journal article" date="2021" name="Proc. Natl. Acad. Sci. U.S.A.">
        <title>A Catalog of Tens of Thousands of Viruses from Human Metagenomes Reveals Hidden Associations with Chronic Diseases.</title>
        <authorList>
            <person name="Tisza M.J."/>
            <person name="Buck C.B."/>
        </authorList>
    </citation>
    <scope>NUCLEOTIDE SEQUENCE</scope>
    <source>
        <strain evidence="1">CtvTz5</strain>
    </source>
</reference>
<sequence length="119" mass="13681">MNTITINDKDYTLNFGFDFLRVLDERYSINQNGVAFGFGVQHAVVDLQQKNPLVLLDLIQAGTATERQKPSVEGIERFVEREAENGRLDNLFEDFFSQLQKQPLTRETAKRMLEAQEEA</sequence>
<evidence type="ECO:0000313" key="1">
    <source>
        <dbReference type="EMBL" id="DAE21565.1"/>
    </source>
</evidence>
<name>A0A8S5QS44_9VIRU</name>
<proteinExistence type="predicted"/>
<protein>
    <submittedName>
        <fullName evidence="1">Tail assembly chaperone</fullName>
    </submittedName>
</protein>
<dbReference type="Pfam" id="PF12363">
    <property type="entry name" value="Phage_TAC_12"/>
    <property type="match status" value="1"/>
</dbReference>
<accession>A0A8S5QS44</accession>